<dbReference type="InterPro" id="IPR001509">
    <property type="entry name" value="Epimerase_deHydtase"/>
</dbReference>
<dbReference type="GO" id="GO:0016616">
    <property type="term" value="F:oxidoreductase activity, acting on the CH-OH group of donors, NAD or NADP as acceptor"/>
    <property type="evidence" value="ECO:0007669"/>
    <property type="project" value="TreeGrafter"/>
</dbReference>
<accession>A0A319D073</accession>
<sequence length="339" mass="37364">MSLIPQRLWVLVTGANGYLASHIVDQLLLAGFNVRGTVRTIPKGNWLVEYFVKKFGLGRFELAEVPDMAAAGAFQTAVKGVSAVVHTACDMSFGPDPNVVINNTLNGTLALLRASTTESLIKRFVLTSSAAACAWPSPDTPVDIDENSWHTAAVERAWAPAPYEPARAWDVYAASKTQQEQAVWAFARDNKPQFVVNSVIPNTLFGSLLAPGKQDNTSTNGFVTGIYQVGWDVVGMIPPQYHSDVHDIARLHVIAITDPDVANERLFGYADKYDYNQVLQILRRLSPDHKFPADKPGLKADQSRILRRGRAEDLLRRHYGQDGFVGLVESVEETVRHVL</sequence>
<dbReference type="OrthoDB" id="2735536at2759"/>
<feature type="domain" description="NAD-dependent epimerase/dehydratase" evidence="3">
    <location>
        <begin position="10"/>
        <end position="259"/>
    </location>
</feature>
<evidence type="ECO:0000256" key="2">
    <source>
        <dbReference type="ARBA" id="ARBA00023445"/>
    </source>
</evidence>
<dbReference type="SUPFAM" id="SSF51735">
    <property type="entry name" value="NAD(P)-binding Rossmann-fold domains"/>
    <property type="match status" value="1"/>
</dbReference>
<keyword evidence="5" id="KW-1185">Reference proteome</keyword>
<dbReference type="PANTHER" id="PTHR10366:SF562">
    <property type="entry name" value="ALDEHYDE REDUCTASE II (AFU_ORTHOLOGUE AFUA_1G11360)"/>
    <property type="match status" value="1"/>
</dbReference>
<dbReference type="PANTHER" id="PTHR10366">
    <property type="entry name" value="NAD DEPENDENT EPIMERASE/DEHYDRATASE"/>
    <property type="match status" value="1"/>
</dbReference>
<comment type="similarity">
    <text evidence="2">Belongs to the NAD(P)-dependent epimerase/dehydratase family. Dihydroflavonol-4-reductase subfamily.</text>
</comment>
<dbReference type="Gene3D" id="3.40.50.720">
    <property type="entry name" value="NAD(P)-binding Rossmann-like Domain"/>
    <property type="match status" value="1"/>
</dbReference>
<evidence type="ECO:0000259" key="3">
    <source>
        <dbReference type="Pfam" id="PF01370"/>
    </source>
</evidence>
<dbReference type="Proteomes" id="UP000247810">
    <property type="component" value="Unassembled WGS sequence"/>
</dbReference>
<dbReference type="STRING" id="1448320.A0A319D073"/>
<evidence type="ECO:0000313" key="5">
    <source>
        <dbReference type="Proteomes" id="UP000247810"/>
    </source>
</evidence>
<reference evidence="4 5" key="1">
    <citation type="submission" date="2018-02" db="EMBL/GenBank/DDBJ databases">
        <title>The genomes of Aspergillus section Nigri reveals drivers in fungal speciation.</title>
        <authorList>
            <consortium name="DOE Joint Genome Institute"/>
            <person name="Vesth T.C."/>
            <person name="Nybo J."/>
            <person name="Theobald S."/>
            <person name="Brandl J."/>
            <person name="Frisvad J.C."/>
            <person name="Nielsen K.F."/>
            <person name="Lyhne E.K."/>
            <person name="Kogle M.E."/>
            <person name="Kuo A."/>
            <person name="Riley R."/>
            <person name="Clum A."/>
            <person name="Nolan M."/>
            <person name="Lipzen A."/>
            <person name="Salamov A."/>
            <person name="Henrissat B."/>
            <person name="Wiebenga A."/>
            <person name="De vries R.P."/>
            <person name="Grigoriev I.V."/>
            <person name="Mortensen U.H."/>
            <person name="Andersen M.R."/>
            <person name="Baker S.E."/>
        </authorList>
    </citation>
    <scope>NUCLEOTIDE SEQUENCE [LARGE SCALE GENOMIC DNA]</scope>
    <source>
        <strain evidence="4 5">CBS 707.79</strain>
    </source>
</reference>
<dbReference type="AlphaFoldDB" id="A0A319D073"/>
<keyword evidence="1" id="KW-0560">Oxidoreductase</keyword>
<dbReference type="Pfam" id="PF01370">
    <property type="entry name" value="Epimerase"/>
    <property type="match status" value="1"/>
</dbReference>
<proteinExistence type="inferred from homology"/>
<dbReference type="VEuPathDB" id="FungiDB:BO71DRAFT_443771"/>
<dbReference type="EMBL" id="KZ825976">
    <property type="protein sequence ID" value="PYH90620.1"/>
    <property type="molecule type" value="Genomic_DNA"/>
</dbReference>
<evidence type="ECO:0000256" key="1">
    <source>
        <dbReference type="ARBA" id="ARBA00023002"/>
    </source>
</evidence>
<gene>
    <name evidence="4" type="ORF">BO71DRAFT_443771</name>
</gene>
<organism evidence="4 5">
    <name type="scientific">Aspergillus ellipticus CBS 707.79</name>
    <dbReference type="NCBI Taxonomy" id="1448320"/>
    <lineage>
        <taxon>Eukaryota</taxon>
        <taxon>Fungi</taxon>
        <taxon>Dikarya</taxon>
        <taxon>Ascomycota</taxon>
        <taxon>Pezizomycotina</taxon>
        <taxon>Eurotiomycetes</taxon>
        <taxon>Eurotiomycetidae</taxon>
        <taxon>Eurotiales</taxon>
        <taxon>Aspergillaceae</taxon>
        <taxon>Aspergillus</taxon>
        <taxon>Aspergillus subgen. Circumdati</taxon>
    </lineage>
</organism>
<protein>
    <submittedName>
        <fullName evidence="4">NAD(P)-binding protein</fullName>
    </submittedName>
</protein>
<dbReference type="InterPro" id="IPR036291">
    <property type="entry name" value="NAD(P)-bd_dom_sf"/>
</dbReference>
<dbReference type="InterPro" id="IPR050425">
    <property type="entry name" value="NAD(P)_dehydrat-like"/>
</dbReference>
<evidence type="ECO:0000313" key="4">
    <source>
        <dbReference type="EMBL" id="PYH90620.1"/>
    </source>
</evidence>
<name>A0A319D073_9EURO</name>